<sequence length="213" mass="23563">MSPTATIILIVVILVVIAAVVYGVQVMRRKQLQHTFGPEYDRAVADSGSRTEAEKELREREKKHAALELKPLSPEAQTTYAANWEEVQIQFVDSPVEAVTAADELVTRLITDRGYPTAEYDERLATLSVEHARTLEHYRKAHEISRRNTAGEANTEDLRQALVHYRALFADLLGTDPVPSTGTTTPVSTSDAPTPAPRRAADESESPARDTSR</sequence>
<feature type="region of interest" description="Disordered" evidence="1">
    <location>
        <begin position="174"/>
        <end position="213"/>
    </location>
</feature>
<keyword evidence="2" id="KW-1133">Transmembrane helix</keyword>
<feature type="compositionally biased region" description="Low complexity" evidence="1">
    <location>
        <begin position="174"/>
        <end position="193"/>
    </location>
</feature>
<name>A0ABS2AG16_9ACTN</name>
<evidence type="ECO:0000256" key="1">
    <source>
        <dbReference type="SAM" id="MobiDB-lite"/>
    </source>
</evidence>
<evidence type="ECO:0008006" key="5">
    <source>
        <dbReference type="Google" id="ProtNLM"/>
    </source>
</evidence>
<dbReference type="RefSeq" id="WP_203378744.1">
    <property type="nucleotide sequence ID" value="NZ_JAENHP010000008.1"/>
</dbReference>
<keyword evidence="2" id="KW-0812">Transmembrane</keyword>
<keyword evidence="2" id="KW-0472">Membrane</keyword>
<evidence type="ECO:0000313" key="3">
    <source>
        <dbReference type="EMBL" id="MBM2618725.1"/>
    </source>
</evidence>
<reference evidence="3 4" key="1">
    <citation type="submission" date="2021-01" db="EMBL/GenBank/DDBJ databases">
        <title>Actinoplanes sp. nov. LDG1-06 isolated from lichen.</title>
        <authorList>
            <person name="Saeng-In P."/>
            <person name="Phongsopitanun W."/>
            <person name="Kanchanasin P."/>
            <person name="Yuki M."/>
            <person name="Kudo T."/>
            <person name="Ohkuma M."/>
            <person name="Tanasupawat S."/>
        </authorList>
    </citation>
    <scope>NUCLEOTIDE SEQUENCE [LARGE SCALE GENOMIC DNA]</scope>
    <source>
        <strain evidence="3 4">LDG1-06</strain>
    </source>
</reference>
<evidence type="ECO:0000256" key="2">
    <source>
        <dbReference type="SAM" id="Phobius"/>
    </source>
</evidence>
<proteinExistence type="predicted"/>
<keyword evidence="4" id="KW-1185">Reference proteome</keyword>
<dbReference type="Proteomes" id="UP000632138">
    <property type="component" value="Unassembled WGS sequence"/>
</dbReference>
<comment type="caution">
    <text evidence="3">The sequence shown here is derived from an EMBL/GenBank/DDBJ whole genome shotgun (WGS) entry which is preliminary data.</text>
</comment>
<feature type="compositionally biased region" description="Basic and acidic residues" evidence="1">
    <location>
        <begin position="199"/>
        <end position="213"/>
    </location>
</feature>
<evidence type="ECO:0000313" key="4">
    <source>
        <dbReference type="Proteomes" id="UP000632138"/>
    </source>
</evidence>
<accession>A0ABS2AG16</accession>
<protein>
    <recommendedName>
        <fullName evidence="5">Secreted protein</fullName>
    </recommendedName>
</protein>
<feature type="transmembrane region" description="Helical" evidence="2">
    <location>
        <begin position="6"/>
        <end position="24"/>
    </location>
</feature>
<organism evidence="3 4">
    <name type="scientific">Paractinoplanes ovalisporus</name>
    <dbReference type="NCBI Taxonomy" id="2810368"/>
    <lineage>
        <taxon>Bacteria</taxon>
        <taxon>Bacillati</taxon>
        <taxon>Actinomycetota</taxon>
        <taxon>Actinomycetes</taxon>
        <taxon>Micromonosporales</taxon>
        <taxon>Micromonosporaceae</taxon>
        <taxon>Paractinoplanes</taxon>
    </lineage>
</organism>
<dbReference type="EMBL" id="JAENHP010000008">
    <property type="protein sequence ID" value="MBM2618725.1"/>
    <property type="molecule type" value="Genomic_DNA"/>
</dbReference>
<gene>
    <name evidence="3" type="ORF">JIG36_24510</name>
</gene>